<evidence type="ECO:0000256" key="1">
    <source>
        <dbReference type="SAM" id="Phobius"/>
    </source>
</evidence>
<evidence type="ECO:0000313" key="3">
    <source>
        <dbReference type="EMBL" id="ASP37443.1"/>
    </source>
</evidence>
<feature type="transmembrane region" description="Helical" evidence="1">
    <location>
        <begin position="202"/>
        <end position="222"/>
    </location>
</feature>
<evidence type="ECO:0000259" key="2">
    <source>
        <dbReference type="Pfam" id="PF00892"/>
    </source>
</evidence>
<keyword evidence="1" id="KW-0812">Transmembrane</keyword>
<dbReference type="InterPro" id="IPR037185">
    <property type="entry name" value="EmrE-like"/>
</dbReference>
<feature type="transmembrane region" description="Helical" evidence="1">
    <location>
        <begin position="37"/>
        <end position="54"/>
    </location>
</feature>
<reference evidence="3 4" key="1">
    <citation type="submission" date="2017-07" db="EMBL/GenBank/DDBJ databases">
        <title>Annotated genome sequence of Bacterioplanes sanyensis isolated from Red Sea.</title>
        <authorList>
            <person name="Rehman Z.U."/>
        </authorList>
    </citation>
    <scope>NUCLEOTIDE SEQUENCE [LARGE SCALE GENOMIC DNA]</scope>
    <source>
        <strain evidence="3 4">NV9</strain>
    </source>
</reference>
<dbReference type="SUPFAM" id="SSF103481">
    <property type="entry name" value="Multidrug resistance efflux transporter EmrE"/>
    <property type="match status" value="2"/>
</dbReference>
<dbReference type="PANTHER" id="PTHR22911:SF103">
    <property type="entry name" value="BLR2811 PROTEIN"/>
    <property type="match status" value="1"/>
</dbReference>
<keyword evidence="4" id="KW-1185">Reference proteome</keyword>
<dbReference type="Gene3D" id="1.10.3730.20">
    <property type="match status" value="1"/>
</dbReference>
<keyword evidence="1" id="KW-0472">Membrane</keyword>
<dbReference type="Proteomes" id="UP000202440">
    <property type="component" value="Chromosome"/>
</dbReference>
<gene>
    <name evidence="3" type="ORF">CHH28_01555</name>
</gene>
<feature type="transmembrane region" description="Helical" evidence="1">
    <location>
        <begin position="258"/>
        <end position="277"/>
    </location>
</feature>
<name>A0A222FGS1_9GAMM</name>
<dbReference type="OrthoDB" id="148351at2"/>
<dbReference type="RefSeq" id="WP_094058661.1">
    <property type="nucleotide sequence ID" value="NZ_CP022530.1"/>
</dbReference>
<dbReference type="InterPro" id="IPR000620">
    <property type="entry name" value="EamA_dom"/>
</dbReference>
<accession>A0A222FGS1</accession>
<feature type="transmembrane region" description="Helical" evidence="1">
    <location>
        <begin position="98"/>
        <end position="114"/>
    </location>
</feature>
<feature type="transmembrane region" description="Helical" evidence="1">
    <location>
        <begin position="75"/>
        <end position="92"/>
    </location>
</feature>
<feature type="transmembrane region" description="Helical" evidence="1">
    <location>
        <begin position="121"/>
        <end position="138"/>
    </location>
</feature>
<dbReference type="GO" id="GO:0016020">
    <property type="term" value="C:membrane"/>
    <property type="evidence" value="ECO:0007669"/>
    <property type="project" value="InterPro"/>
</dbReference>
<feature type="transmembrane region" description="Helical" evidence="1">
    <location>
        <begin position="234"/>
        <end position="252"/>
    </location>
</feature>
<feature type="domain" description="EamA" evidence="2">
    <location>
        <begin position="7"/>
        <end position="137"/>
    </location>
</feature>
<dbReference type="Pfam" id="PF00892">
    <property type="entry name" value="EamA"/>
    <property type="match status" value="2"/>
</dbReference>
<proteinExistence type="predicted"/>
<dbReference type="KEGG" id="bsan:CHH28_01555"/>
<dbReference type="EMBL" id="CP022530">
    <property type="protein sequence ID" value="ASP37443.1"/>
    <property type="molecule type" value="Genomic_DNA"/>
</dbReference>
<feature type="transmembrane region" description="Helical" evidence="1">
    <location>
        <begin position="175"/>
        <end position="196"/>
    </location>
</feature>
<organism evidence="3 4">
    <name type="scientific">Bacterioplanes sanyensis</name>
    <dbReference type="NCBI Taxonomy" id="1249553"/>
    <lineage>
        <taxon>Bacteria</taxon>
        <taxon>Pseudomonadati</taxon>
        <taxon>Pseudomonadota</taxon>
        <taxon>Gammaproteobacteria</taxon>
        <taxon>Oceanospirillales</taxon>
        <taxon>Oceanospirillaceae</taxon>
        <taxon>Bacterioplanes</taxon>
    </lineage>
</organism>
<evidence type="ECO:0000313" key="4">
    <source>
        <dbReference type="Proteomes" id="UP000202440"/>
    </source>
</evidence>
<dbReference type="AlphaFoldDB" id="A0A222FGS1"/>
<feature type="transmembrane region" description="Helical" evidence="1">
    <location>
        <begin position="144"/>
        <end position="163"/>
    </location>
</feature>
<protein>
    <submittedName>
        <fullName evidence="3">EamA family transporter</fullName>
    </submittedName>
</protein>
<dbReference type="PANTHER" id="PTHR22911">
    <property type="entry name" value="ACYL-MALONYL CONDENSING ENZYME-RELATED"/>
    <property type="match status" value="1"/>
</dbReference>
<sequence>MTNTSVAVALLVLGNFIASLADVSVKNLDGDISAVQYTFLRQCMSLLIVLPFWLRQERHKRALSHNGVTLVRAHLIMVGSGCTMMAITYLPLATANAIFYTAPLIMLPLSVWLLNEAPKASKVIGSLIGFVGVLVVLRPSQFHWAAWFALGTAVSVAIFHLLARRLPAEQSVVTTLFWTSLFSLPISGVLALAYWQPLSWPLVGWVFMTAVCVLAYNGLAVLAYKKAPADQISMAEYTGLIFVTLMGIAWFAEVPDWLSLFGMALIIVPLLPWRTLVPKLKHWLLGLA</sequence>
<keyword evidence="1" id="KW-1133">Transmembrane helix</keyword>
<feature type="domain" description="EamA" evidence="2">
    <location>
        <begin position="144"/>
        <end position="268"/>
    </location>
</feature>